<dbReference type="EC" id="2.7.11.1" evidence="2"/>
<dbReference type="FunFam" id="3.20.200.10:FF:000003">
    <property type="entry name" value="alpha-protein kinase 3"/>
    <property type="match status" value="1"/>
</dbReference>
<feature type="region of interest" description="Disordered" evidence="12">
    <location>
        <begin position="659"/>
        <end position="756"/>
    </location>
</feature>
<evidence type="ECO:0000259" key="14">
    <source>
        <dbReference type="PROSITE" id="PS51158"/>
    </source>
</evidence>
<feature type="compositionally biased region" description="Basic and acidic residues" evidence="12">
    <location>
        <begin position="363"/>
        <end position="377"/>
    </location>
</feature>
<dbReference type="Gene3D" id="2.60.40.10">
    <property type="entry name" value="Immunoglobulins"/>
    <property type="match status" value="2"/>
</dbReference>
<dbReference type="InterPro" id="IPR036179">
    <property type="entry name" value="Ig-like_dom_sf"/>
</dbReference>
<feature type="compositionally biased region" description="Basic and acidic residues" evidence="12">
    <location>
        <begin position="224"/>
        <end position="246"/>
    </location>
</feature>
<evidence type="ECO:0000256" key="3">
    <source>
        <dbReference type="ARBA" id="ARBA00022527"/>
    </source>
</evidence>
<feature type="compositionally biased region" description="Low complexity" evidence="12">
    <location>
        <begin position="1075"/>
        <end position="1088"/>
    </location>
</feature>
<feature type="domain" description="Alpha-type protein kinase" evidence="14">
    <location>
        <begin position="1458"/>
        <end position="1689"/>
    </location>
</feature>
<evidence type="ECO:0000256" key="6">
    <source>
        <dbReference type="ARBA" id="ARBA00022777"/>
    </source>
</evidence>
<feature type="region of interest" description="Disordered" evidence="12">
    <location>
        <begin position="1191"/>
        <end position="1227"/>
    </location>
</feature>
<feature type="coiled-coil region" evidence="11">
    <location>
        <begin position="618"/>
        <end position="645"/>
    </location>
</feature>
<evidence type="ECO:0000313" key="15">
    <source>
        <dbReference type="EMBL" id="KAG8576413.1"/>
    </source>
</evidence>
<evidence type="ECO:0000256" key="5">
    <source>
        <dbReference type="ARBA" id="ARBA00022737"/>
    </source>
</evidence>
<dbReference type="SMART" id="SM00408">
    <property type="entry name" value="IGc2"/>
    <property type="match status" value="2"/>
</dbReference>
<keyword evidence="3" id="KW-0723">Serine/threonine-protein kinase</keyword>
<reference evidence="15" key="1">
    <citation type="thesis" date="2020" institute="ProQuest LLC" country="789 East Eisenhower Parkway, Ann Arbor, MI, USA">
        <title>Comparative Genomics and Chromosome Evolution.</title>
        <authorList>
            <person name="Mudd A.B."/>
        </authorList>
    </citation>
    <scope>NUCLEOTIDE SEQUENCE</scope>
    <source>
        <strain evidence="15">237g6f4</strain>
        <tissue evidence="15">Blood</tissue>
    </source>
</reference>
<feature type="region of interest" description="Disordered" evidence="12">
    <location>
        <begin position="533"/>
        <end position="615"/>
    </location>
</feature>
<feature type="domain" description="Ig-like" evidence="13">
    <location>
        <begin position="1342"/>
        <end position="1430"/>
    </location>
</feature>
<feature type="region of interest" description="Disordered" evidence="12">
    <location>
        <begin position="312"/>
        <end position="517"/>
    </location>
</feature>
<keyword evidence="7" id="KW-1015">Disulfide bond</keyword>
<feature type="compositionally biased region" description="Polar residues" evidence="12">
    <location>
        <begin position="1705"/>
        <end position="1732"/>
    </location>
</feature>
<feature type="region of interest" description="Disordered" evidence="12">
    <location>
        <begin position="221"/>
        <end position="259"/>
    </location>
</feature>
<dbReference type="SUPFAM" id="SSF48726">
    <property type="entry name" value="Immunoglobulin"/>
    <property type="match status" value="2"/>
</dbReference>
<dbReference type="InterPro" id="IPR013783">
    <property type="entry name" value="Ig-like_fold"/>
</dbReference>
<proteinExistence type="inferred from homology"/>
<dbReference type="InterPro" id="IPR011009">
    <property type="entry name" value="Kinase-like_dom_sf"/>
</dbReference>
<feature type="compositionally biased region" description="Low complexity" evidence="12">
    <location>
        <begin position="21"/>
        <end position="38"/>
    </location>
</feature>
<evidence type="ECO:0000256" key="8">
    <source>
        <dbReference type="ARBA" id="ARBA00023319"/>
    </source>
</evidence>
<protein>
    <recommendedName>
        <fullName evidence="2">non-specific serine/threonine protein kinase</fullName>
        <ecNumber evidence="2">2.7.11.1</ecNumber>
    </recommendedName>
</protein>
<evidence type="ECO:0000256" key="12">
    <source>
        <dbReference type="SAM" id="MobiDB-lite"/>
    </source>
</evidence>
<dbReference type="PROSITE" id="PS51158">
    <property type="entry name" value="ALPHA_KINASE"/>
    <property type="match status" value="1"/>
</dbReference>
<evidence type="ECO:0000256" key="1">
    <source>
        <dbReference type="ARBA" id="ARBA00008651"/>
    </source>
</evidence>
<feature type="coiled-coil region" evidence="11">
    <location>
        <begin position="179"/>
        <end position="213"/>
    </location>
</feature>
<dbReference type="PANTHER" id="PTHR47091:SF1">
    <property type="entry name" value="ALPHA-PROTEIN KINASE 3"/>
    <property type="match status" value="1"/>
</dbReference>
<evidence type="ECO:0000313" key="16">
    <source>
        <dbReference type="Proteomes" id="UP000824782"/>
    </source>
</evidence>
<feature type="compositionally biased region" description="Basic and acidic residues" evidence="12">
    <location>
        <begin position="1300"/>
        <end position="1337"/>
    </location>
</feature>
<feature type="region of interest" description="Disordered" evidence="12">
    <location>
        <begin position="1127"/>
        <end position="1150"/>
    </location>
</feature>
<keyword evidence="5" id="KW-0677">Repeat</keyword>
<feature type="region of interest" description="Disordered" evidence="12">
    <location>
        <begin position="1692"/>
        <end position="1770"/>
    </location>
</feature>
<evidence type="ECO:0000256" key="10">
    <source>
        <dbReference type="ARBA" id="ARBA00048679"/>
    </source>
</evidence>
<dbReference type="GO" id="GO:0055013">
    <property type="term" value="P:cardiac muscle cell development"/>
    <property type="evidence" value="ECO:0007669"/>
    <property type="project" value="TreeGrafter"/>
</dbReference>
<dbReference type="InterPro" id="IPR013098">
    <property type="entry name" value="Ig_I-set"/>
</dbReference>
<feature type="compositionally biased region" description="Basic and acidic residues" evidence="12">
    <location>
        <begin position="1204"/>
        <end position="1214"/>
    </location>
</feature>
<dbReference type="FunFam" id="2.60.40.10:FF:000069">
    <property type="entry name" value="Alpha-protein kinase 3"/>
    <property type="match status" value="1"/>
</dbReference>
<feature type="compositionally biased region" description="Polar residues" evidence="12">
    <location>
        <begin position="1253"/>
        <end position="1280"/>
    </location>
</feature>
<dbReference type="SMART" id="SM00409">
    <property type="entry name" value="IG"/>
    <property type="match status" value="2"/>
</dbReference>
<feature type="region of interest" description="Disordered" evidence="12">
    <location>
        <begin position="1246"/>
        <end position="1338"/>
    </location>
</feature>
<dbReference type="Proteomes" id="UP000824782">
    <property type="component" value="Unassembled WGS sequence"/>
</dbReference>
<keyword evidence="6" id="KW-0418">Kinase</keyword>
<sequence>MMGTRRPMNRMPPGNGRYYDSHGSSNGSTSDSEDSNGSVYSPRADSRSYLLSVRPENRTTFCNIISQLTEETQPCFETTLKPRAVSEGSDAKFICMVTGYPEPEVTWYKDDEEMDRYCGLPKYEILRNGKRHTLQIYQCSEEDAAIYQASARNNKGIVSCSGVLEVGTMTEYKIHQRWFAKLKRKAEAKMREIEQSRRKVKENLDESERLRALSPERIQRKRRFSSENRDVEPETTEKEEPIKVHVPDPNSRLQEEVTNTKEQPHNVVNGFHVMEQEQKEEVTTNGYTVPENIEENGKEFLAYVYETVEVITKKSTPQESYAKKKKKEEQPHLSTTDSTKEETKQGTAKKQEGISPSPRKSRFGKDVNKTPVEEKMEVQPPPISINKRFASSTPPNKSAKTPDPNKVKDNIMPSKKADDSSIPKPGHLQSKDDINFSIKDMYFDDSPSQPEVTLPLDQVKKTKTEDHTDVKPAVSPSQGQIKLPKAAPRRSKEQRELSVGRKPSPTTSRKNEFPLNKPVSKIDHVALDIKPKLETSKPVADNVTGSSMLASGKMGTTDEQKPKKMESEVLVPSSKLPSEIKSQKDSTDESTSLGVRHELQGSEKNMISSEDPIEDKARTETLKKLENLEIEYMALQKAYALLQKQLELSKKAEEAQKISKVSDGVENSEQAVPHTIEVKNLEIQENTEKEINSVKCPSSPEPEYMETDVPIETEATPDLNKTDQNRQPQTNEDISSDSSMECSLEDGSNVNDEPINDSQQIDAVKVISEPRGGSSEITVVCDNISVIVKAISDDSGTEHGTHTSEVEMVDDVKEDVKKETIKIAEEPIVKDIPVCSSSDTEKVSEKLSPTPTETKVTAPSVILPNIQTEVNISEVADKCLNIDLSINSQQVQPSSQLLPSDQGEQSVATLLRDVKKALESGVATNVGSSVDPTSSPMALPQAEEGDEAERIQIVPQKENICSEELVVQETTSTNQETKTEPEVPISGPGTTTHRDHPKVEHDTTLKQKEKQDDSLFTTVKNSLLMLLHIKSADEKRETDMGDVQPESPEEIQSPQMSLSPPSPRKMYDFGKDSDSPPSVESMHSSSTSGKLTPTSEEDMVQNVDSLKTSPTIPRQMTEILKQEDTIPQVESAPQSPVTPKRSSKGMPETTILRKEDLSFSPATSRRIAAKIASGTDLTVALTVPSIVVGNLPADKSLGSMPSDLQRDGSRKWRSTENLCPIPSATPEELASGARRKIYLNKTKQLDKEEISLTPPSQKESPNVSPGVSRKNSSLLVTQSPPVERRSPGTIRRMAMLEVPKIYEEDIDKGKEDSSSQESKKHTAKDDTQPIETKRVNDPYKAPQVIRKIRAEQFSDASGNLKLWCQFFNILSDSNITWYKDEIQMAKIKRSSGDEGQVALAIVQASVKDCGVYQCAIENEYGSDSTDCLLSAEILSGFISKEEVEVGEEIEMTPMVFAKGLADSGYWGDKFFGRIVMEDPHVGNGFLRKSCRVKVIYGLEPIFESGKTCIIKIRNLITFGTKNESTLVEKNYDITIQECKIQNTTREYCKIFAAECRGVPSFGKFPEILPLNLIYRPANNVPYATIEEDLEGTFEKYCIQDVSGKLHMKNSTEIEQKCCTFQHWVFQWTNGNFLVTTLEGVGWKLTNIGIATKSKGYQGLKESCYPEVLEEFPSVHQCNSYCEMLNLKSLKATEGLQPPSKPKGSRSPQMGRKTSSAQSSPQIQKKAMSSPQTARKGGVSPKATRKVLDTGEPQSGPKNKGSEGLTIPKPQ</sequence>
<feature type="compositionally biased region" description="Basic and acidic residues" evidence="12">
    <location>
        <begin position="556"/>
        <end position="567"/>
    </location>
</feature>
<dbReference type="CDD" id="cd16973">
    <property type="entry name" value="Alpha_kinase_ALPK3"/>
    <property type="match status" value="1"/>
</dbReference>
<dbReference type="GO" id="GO:0005524">
    <property type="term" value="F:ATP binding"/>
    <property type="evidence" value="ECO:0007669"/>
    <property type="project" value="InterPro"/>
</dbReference>
<dbReference type="SUPFAM" id="SSF56112">
    <property type="entry name" value="Protein kinase-like (PK-like)"/>
    <property type="match status" value="1"/>
</dbReference>
<dbReference type="PANTHER" id="PTHR47091">
    <property type="entry name" value="ALPHA-PROTEIN KINASE 2-RELATED"/>
    <property type="match status" value="1"/>
</dbReference>
<keyword evidence="4" id="KW-0808">Transferase</keyword>
<dbReference type="Gene3D" id="3.20.200.10">
    <property type="entry name" value="MHCK/EF2 kinase"/>
    <property type="match status" value="1"/>
</dbReference>
<feature type="compositionally biased region" description="Polar residues" evidence="12">
    <location>
        <begin position="389"/>
        <end position="399"/>
    </location>
</feature>
<dbReference type="Pfam" id="PF02816">
    <property type="entry name" value="Alpha_kinase"/>
    <property type="match status" value="1"/>
</dbReference>
<feature type="region of interest" description="Disordered" evidence="12">
    <location>
        <begin position="1"/>
        <end position="43"/>
    </location>
</feature>
<dbReference type="PROSITE" id="PS50835">
    <property type="entry name" value="IG_LIKE"/>
    <property type="match status" value="2"/>
</dbReference>
<keyword evidence="8" id="KW-0393">Immunoglobulin domain</keyword>
<feature type="domain" description="Ig-like" evidence="13">
    <location>
        <begin position="74"/>
        <end position="165"/>
    </location>
</feature>
<comment type="catalytic activity">
    <reaction evidence="10">
        <text>L-seryl-[protein] + ATP = O-phospho-L-seryl-[protein] + ADP + H(+)</text>
        <dbReference type="Rhea" id="RHEA:17989"/>
        <dbReference type="Rhea" id="RHEA-COMP:9863"/>
        <dbReference type="Rhea" id="RHEA-COMP:11604"/>
        <dbReference type="ChEBI" id="CHEBI:15378"/>
        <dbReference type="ChEBI" id="CHEBI:29999"/>
        <dbReference type="ChEBI" id="CHEBI:30616"/>
        <dbReference type="ChEBI" id="CHEBI:83421"/>
        <dbReference type="ChEBI" id="CHEBI:456216"/>
        <dbReference type="EC" id="2.7.11.1"/>
    </reaction>
</comment>
<keyword evidence="16" id="KW-1185">Reference proteome</keyword>
<dbReference type="GO" id="GO:0005634">
    <property type="term" value="C:nucleus"/>
    <property type="evidence" value="ECO:0007669"/>
    <property type="project" value="TreeGrafter"/>
</dbReference>
<accession>A0AAV7BW28</accession>
<feature type="compositionally biased region" description="Basic and acidic residues" evidence="12">
    <location>
        <begin position="338"/>
        <end position="352"/>
    </location>
</feature>
<evidence type="ECO:0000259" key="13">
    <source>
        <dbReference type="PROSITE" id="PS50835"/>
    </source>
</evidence>
<evidence type="ECO:0000256" key="7">
    <source>
        <dbReference type="ARBA" id="ARBA00023157"/>
    </source>
</evidence>
<comment type="similarity">
    <text evidence="1">Belongs to the protein kinase superfamily. Alpha-type protein kinase family. ALPK subfamily.</text>
</comment>
<dbReference type="GO" id="GO:0004674">
    <property type="term" value="F:protein serine/threonine kinase activity"/>
    <property type="evidence" value="ECO:0007669"/>
    <property type="project" value="UniProtKB-KW"/>
</dbReference>
<feature type="compositionally biased region" description="Basic and acidic residues" evidence="12">
    <location>
        <begin position="676"/>
        <end position="692"/>
    </location>
</feature>
<keyword evidence="11" id="KW-0175">Coiled coil</keyword>
<feature type="compositionally biased region" description="Basic and acidic residues" evidence="12">
    <location>
        <begin position="992"/>
        <end position="1013"/>
    </location>
</feature>
<feature type="region of interest" description="Disordered" evidence="12">
    <location>
        <begin position="1032"/>
        <end position="1104"/>
    </location>
</feature>
<evidence type="ECO:0000256" key="9">
    <source>
        <dbReference type="ARBA" id="ARBA00047899"/>
    </source>
</evidence>
<dbReference type="InterPro" id="IPR004166">
    <property type="entry name" value="a-kinase_dom"/>
</dbReference>
<comment type="caution">
    <text evidence="15">The sequence shown here is derived from an EMBL/GenBank/DDBJ whole genome shotgun (WGS) entry which is preliminary data.</text>
</comment>
<dbReference type="SMART" id="SM00811">
    <property type="entry name" value="Alpha_kinase"/>
    <property type="match status" value="1"/>
</dbReference>
<name>A0AAV7BW28_ENGPU</name>
<feature type="compositionally biased region" description="Polar residues" evidence="12">
    <location>
        <begin position="725"/>
        <end position="756"/>
    </location>
</feature>
<evidence type="ECO:0000256" key="2">
    <source>
        <dbReference type="ARBA" id="ARBA00012513"/>
    </source>
</evidence>
<dbReference type="InterPro" id="IPR003599">
    <property type="entry name" value="Ig_sub"/>
</dbReference>
<organism evidence="15 16">
    <name type="scientific">Engystomops pustulosus</name>
    <name type="common">Tungara frog</name>
    <name type="synonym">Physalaemus pustulosus</name>
    <dbReference type="NCBI Taxonomy" id="76066"/>
    <lineage>
        <taxon>Eukaryota</taxon>
        <taxon>Metazoa</taxon>
        <taxon>Chordata</taxon>
        <taxon>Craniata</taxon>
        <taxon>Vertebrata</taxon>
        <taxon>Euteleostomi</taxon>
        <taxon>Amphibia</taxon>
        <taxon>Batrachia</taxon>
        <taxon>Anura</taxon>
        <taxon>Neobatrachia</taxon>
        <taxon>Hyloidea</taxon>
        <taxon>Leptodactylidae</taxon>
        <taxon>Leiuperinae</taxon>
        <taxon>Engystomops</taxon>
    </lineage>
</organism>
<feature type="region of interest" description="Disordered" evidence="12">
    <location>
        <begin position="970"/>
        <end position="1013"/>
    </location>
</feature>
<feature type="compositionally biased region" description="Basic and acidic residues" evidence="12">
    <location>
        <begin position="403"/>
        <end position="421"/>
    </location>
</feature>
<gene>
    <name evidence="15" type="ORF">GDO81_009853</name>
</gene>
<evidence type="ECO:0000256" key="11">
    <source>
        <dbReference type="SAM" id="Coils"/>
    </source>
</evidence>
<feature type="compositionally biased region" description="Basic and acidic residues" evidence="12">
    <location>
        <begin position="458"/>
        <end position="470"/>
    </location>
</feature>
<evidence type="ECO:0000256" key="4">
    <source>
        <dbReference type="ARBA" id="ARBA00022679"/>
    </source>
</evidence>
<feature type="compositionally biased region" description="Basic and acidic residues" evidence="12">
    <location>
        <begin position="490"/>
        <end position="499"/>
    </location>
</feature>
<feature type="compositionally biased region" description="Basic and acidic residues" evidence="12">
    <location>
        <begin position="1065"/>
        <end position="1074"/>
    </location>
</feature>
<dbReference type="InterPro" id="IPR003598">
    <property type="entry name" value="Ig_sub2"/>
</dbReference>
<comment type="catalytic activity">
    <reaction evidence="9">
        <text>L-threonyl-[protein] + ATP = O-phospho-L-threonyl-[protein] + ADP + H(+)</text>
        <dbReference type="Rhea" id="RHEA:46608"/>
        <dbReference type="Rhea" id="RHEA-COMP:11060"/>
        <dbReference type="Rhea" id="RHEA-COMP:11605"/>
        <dbReference type="ChEBI" id="CHEBI:15378"/>
        <dbReference type="ChEBI" id="CHEBI:30013"/>
        <dbReference type="ChEBI" id="CHEBI:30616"/>
        <dbReference type="ChEBI" id="CHEBI:61977"/>
        <dbReference type="ChEBI" id="CHEBI:456216"/>
        <dbReference type="EC" id="2.7.11.1"/>
    </reaction>
</comment>
<dbReference type="EMBL" id="WNYA01000004">
    <property type="protein sequence ID" value="KAG8576413.1"/>
    <property type="molecule type" value="Genomic_DNA"/>
</dbReference>
<dbReference type="InterPro" id="IPR007110">
    <property type="entry name" value="Ig-like_dom"/>
</dbReference>
<dbReference type="Pfam" id="PF07679">
    <property type="entry name" value="I-set"/>
    <property type="match status" value="2"/>
</dbReference>